<sequence length="550" mass="55263">MLLTALLDSADLGDALVTPSGRYSRHDLLGWAASIARDIAGAPIVAIDAVPDASTIAAVAGALLAGVPIVPIPPDAGTLERQHILTDSGAALLLSDSAGAGAIPISRSDRETTIPAAPPPSQAGLVLYTSGTTGKPKGVVISRAAIAADLDALAEAWDWTAADRLVHGLPLYHVHGLVLGALGPLRIGGRLTHTGRPAPEAYAQSSGTIYFGVPTVWSRVAAQPAAARALAPARLLVSGSAPLPSPVFHDLLALTGQAPVERYGMTETLITVSARAAGERRPGQVGLPLTGIESRLVDEKGAPIPADGSTIGQLQIRGATMFDGYLRGPAPTRTDGSRPGGSVAPAPSTDGLLPGGSLPGGSVAPASSSDGSLPGGSVAPGSSRGGLLPGGLLPGGSLPGGSVAPGSSRDGMLPGGSLPGGLIVPAPLVDGWYTTGDVATIGADGWHRIVGRASTDLIKTGGYRVGAGEVEDALLLHPAVREAAVIGLPDSDLGERITAFVVADPVAEADLIAFVASRLAAHKRPRAVRMVAELPRNAMGKVQKARLRDA</sequence>
<reference evidence="5" key="1">
    <citation type="submission" date="2021-01" db="EMBL/GenBank/DDBJ databases">
        <title>Whole genome shotgun sequence of Actinoplanes tereljensis NBRC 105297.</title>
        <authorList>
            <person name="Komaki H."/>
            <person name="Tamura T."/>
        </authorList>
    </citation>
    <scope>NUCLEOTIDE SEQUENCE</scope>
    <source>
        <strain evidence="5">NBRC 105297</strain>
    </source>
</reference>
<protein>
    <recommendedName>
        <fullName evidence="7">Acyl-CoA synthetase</fullName>
    </recommendedName>
</protein>
<dbReference type="PANTHER" id="PTHR43201:SF8">
    <property type="entry name" value="ACYL-COA SYNTHETASE FAMILY MEMBER 3"/>
    <property type="match status" value="1"/>
</dbReference>
<gene>
    <name evidence="5" type="ORF">Ate02nite_48380</name>
</gene>
<feature type="domain" description="AMP-binding enzyme C-terminal" evidence="4">
    <location>
        <begin position="469"/>
        <end position="541"/>
    </location>
</feature>
<organism evidence="5 6">
    <name type="scientific">Paractinoplanes tereljensis</name>
    <dbReference type="NCBI Taxonomy" id="571912"/>
    <lineage>
        <taxon>Bacteria</taxon>
        <taxon>Bacillati</taxon>
        <taxon>Actinomycetota</taxon>
        <taxon>Actinomycetes</taxon>
        <taxon>Micromonosporales</taxon>
        <taxon>Micromonosporaceae</taxon>
        <taxon>Paractinoplanes</taxon>
    </lineage>
</organism>
<dbReference type="Proteomes" id="UP000623608">
    <property type="component" value="Unassembled WGS sequence"/>
</dbReference>
<evidence type="ECO:0000259" key="3">
    <source>
        <dbReference type="Pfam" id="PF00501"/>
    </source>
</evidence>
<feature type="compositionally biased region" description="Low complexity" evidence="2">
    <location>
        <begin position="400"/>
        <end position="412"/>
    </location>
</feature>
<dbReference type="Pfam" id="PF13193">
    <property type="entry name" value="AMP-binding_C"/>
    <property type="match status" value="1"/>
</dbReference>
<dbReference type="InterPro" id="IPR045851">
    <property type="entry name" value="AMP-bd_C_sf"/>
</dbReference>
<feature type="compositionally biased region" description="Gly residues" evidence="2">
    <location>
        <begin position="383"/>
        <end position="399"/>
    </location>
</feature>
<evidence type="ECO:0000256" key="2">
    <source>
        <dbReference type="SAM" id="MobiDB-lite"/>
    </source>
</evidence>
<evidence type="ECO:0000313" key="5">
    <source>
        <dbReference type="EMBL" id="GIF22108.1"/>
    </source>
</evidence>
<comment type="similarity">
    <text evidence="1">Belongs to the ATP-dependent AMP-binding enzyme family.</text>
</comment>
<dbReference type="Gene3D" id="3.40.50.12780">
    <property type="entry name" value="N-terminal domain of ligase-like"/>
    <property type="match status" value="1"/>
</dbReference>
<dbReference type="InterPro" id="IPR042099">
    <property type="entry name" value="ANL_N_sf"/>
</dbReference>
<dbReference type="InterPro" id="IPR020845">
    <property type="entry name" value="AMP-binding_CS"/>
</dbReference>
<keyword evidence="6" id="KW-1185">Reference proteome</keyword>
<dbReference type="PROSITE" id="PS00455">
    <property type="entry name" value="AMP_BINDING"/>
    <property type="match status" value="1"/>
</dbReference>
<evidence type="ECO:0000259" key="4">
    <source>
        <dbReference type="Pfam" id="PF13193"/>
    </source>
</evidence>
<dbReference type="SUPFAM" id="SSF56801">
    <property type="entry name" value="Acetyl-CoA synthetase-like"/>
    <property type="match status" value="2"/>
</dbReference>
<dbReference type="RefSeq" id="WP_239147641.1">
    <property type="nucleotide sequence ID" value="NZ_JBEPKC010000001.1"/>
</dbReference>
<comment type="caution">
    <text evidence="5">The sequence shown here is derived from an EMBL/GenBank/DDBJ whole genome shotgun (WGS) entry which is preliminary data.</text>
</comment>
<dbReference type="InterPro" id="IPR025110">
    <property type="entry name" value="AMP-bd_C"/>
</dbReference>
<dbReference type="GO" id="GO:0006631">
    <property type="term" value="P:fatty acid metabolic process"/>
    <property type="evidence" value="ECO:0007669"/>
    <property type="project" value="TreeGrafter"/>
</dbReference>
<dbReference type="Gene3D" id="3.30.300.30">
    <property type="match status" value="1"/>
</dbReference>
<accession>A0A919NPT5</accession>
<evidence type="ECO:0008006" key="7">
    <source>
        <dbReference type="Google" id="ProtNLM"/>
    </source>
</evidence>
<proteinExistence type="inferred from homology"/>
<dbReference type="GO" id="GO:0031956">
    <property type="term" value="F:medium-chain fatty acid-CoA ligase activity"/>
    <property type="evidence" value="ECO:0007669"/>
    <property type="project" value="TreeGrafter"/>
</dbReference>
<dbReference type="InterPro" id="IPR000873">
    <property type="entry name" value="AMP-dep_synth/lig_dom"/>
</dbReference>
<dbReference type="PANTHER" id="PTHR43201">
    <property type="entry name" value="ACYL-COA SYNTHETASE"/>
    <property type="match status" value="1"/>
</dbReference>
<evidence type="ECO:0000256" key="1">
    <source>
        <dbReference type="ARBA" id="ARBA00006432"/>
    </source>
</evidence>
<feature type="domain" description="AMP-dependent synthetase/ligase" evidence="3">
    <location>
        <begin position="43"/>
        <end position="326"/>
    </location>
</feature>
<feature type="region of interest" description="Disordered" evidence="2">
    <location>
        <begin position="323"/>
        <end position="416"/>
    </location>
</feature>
<dbReference type="Pfam" id="PF00501">
    <property type="entry name" value="AMP-binding"/>
    <property type="match status" value="1"/>
</dbReference>
<name>A0A919NPT5_9ACTN</name>
<dbReference type="Gene3D" id="2.30.38.10">
    <property type="entry name" value="Luciferase, Domain 3"/>
    <property type="match status" value="1"/>
</dbReference>
<feature type="compositionally biased region" description="Low complexity" evidence="2">
    <location>
        <begin position="360"/>
        <end position="372"/>
    </location>
</feature>
<evidence type="ECO:0000313" key="6">
    <source>
        <dbReference type="Proteomes" id="UP000623608"/>
    </source>
</evidence>
<dbReference type="EMBL" id="BOMY01000033">
    <property type="protein sequence ID" value="GIF22108.1"/>
    <property type="molecule type" value="Genomic_DNA"/>
</dbReference>
<dbReference type="AlphaFoldDB" id="A0A919NPT5"/>